<organism evidence="2 3">
    <name type="scientific">Vagococcus coleopterorum</name>
    <dbReference type="NCBI Taxonomy" id="2714946"/>
    <lineage>
        <taxon>Bacteria</taxon>
        <taxon>Bacillati</taxon>
        <taxon>Bacillota</taxon>
        <taxon>Bacilli</taxon>
        <taxon>Lactobacillales</taxon>
        <taxon>Enterococcaceae</taxon>
        <taxon>Vagococcus</taxon>
    </lineage>
</organism>
<accession>A0A6G8AN32</accession>
<evidence type="ECO:0000313" key="3">
    <source>
        <dbReference type="Proteomes" id="UP000500890"/>
    </source>
</evidence>
<dbReference type="Gene3D" id="3.10.450.40">
    <property type="match status" value="1"/>
</dbReference>
<dbReference type="KEGG" id="vah:G7081_05035"/>
<dbReference type="InterPro" id="IPR025711">
    <property type="entry name" value="PepSY"/>
</dbReference>
<feature type="domain" description="PepSY" evidence="1">
    <location>
        <begin position="129"/>
        <end position="174"/>
    </location>
</feature>
<sequence>MKKLSLIVATFGMVGLLAACQKVSKEDVTRLFTQDLATYETTFHQANPEVKVSDIEIDFDGKAIKVAVKGQDAERDYETSMTYDGAKILKERSEKLDREDKQEAPEVLTNLKELATLTELESALKKEAVDIETIESMELGKELGQNIWEVQTKEGRQEFNYFFNAETAELIKKERD</sequence>
<gene>
    <name evidence="2" type="ORF">G7081_05035</name>
</gene>
<reference evidence="2 3" key="1">
    <citation type="submission" date="2020-03" db="EMBL/GenBank/DDBJ databases">
        <title>Vagococcus sp. nov., isolated from beetles.</title>
        <authorList>
            <person name="Hyun D.-W."/>
            <person name="Bae J.-W."/>
        </authorList>
    </citation>
    <scope>NUCLEOTIDE SEQUENCE [LARGE SCALE GENOMIC DNA]</scope>
    <source>
        <strain evidence="2 3">HDW17A</strain>
    </source>
</reference>
<evidence type="ECO:0000259" key="1">
    <source>
        <dbReference type="Pfam" id="PF03413"/>
    </source>
</evidence>
<name>A0A6G8AN32_9ENTE</name>
<dbReference type="AlphaFoldDB" id="A0A6G8AN32"/>
<evidence type="ECO:0000313" key="2">
    <source>
        <dbReference type="EMBL" id="QIL46478.1"/>
    </source>
</evidence>
<proteinExistence type="predicted"/>
<dbReference type="Proteomes" id="UP000500890">
    <property type="component" value="Chromosome"/>
</dbReference>
<dbReference type="RefSeq" id="WP_166007867.1">
    <property type="nucleotide sequence ID" value="NZ_CP049886.1"/>
</dbReference>
<dbReference type="Pfam" id="PF03413">
    <property type="entry name" value="PepSY"/>
    <property type="match status" value="1"/>
</dbReference>
<dbReference type="PROSITE" id="PS51257">
    <property type="entry name" value="PROKAR_LIPOPROTEIN"/>
    <property type="match status" value="1"/>
</dbReference>
<protein>
    <recommendedName>
        <fullName evidence="1">PepSY domain-containing protein</fullName>
    </recommendedName>
</protein>
<dbReference type="EMBL" id="CP049886">
    <property type="protein sequence ID" value="QIL46478.1"/>
    <property type="molecule type" value="Genomic_DNA"/>
</dbReference>
<keyword evidence="3" id="KW-1185">Reference proteome</keyword>